<evidence type="ECO:0000256" key="1">
    <source>
        <dbReference type="SAM" id="MobiDB-lite"/>
    </source>
</evidence>
<gene>
    <name evidence="2" type="ORF">CDV36_012225</name>
</gene>
<evidence type="ECO:0000313" key="2">
    <source>
        <dbReference type="EMBL" id="RMJ08170.1"/>
    </source>
</evidence>
<organism evidence="2 3">
    <name type="scientific">Fusarium kuroshium</name>
    <dbReference type="NCBI Taxonomy" id="2010991"/>
    <lineage>
        <taxon>Eukaryota</taxon>
        <taxon>Fungi</taxon>
        <taxon>Dikarya</taxon>
        <taxon>Ascomycota</taxon>
        <taxon>Pezizomycotina</taxon>
        <taxon>Sordariomycetes</taxon>
        <taxon>Hypocreomycetidae</taxon>
        <taxon>Hypocreales</taxon>
        <taxon>Nectriaceae</taxon>
        <taxon>Fusarium</taxon>
        <taxon>Fusarium solani species complex</taxon>
    </lineage>
</organism>
<feature type="region of interest" description="Disordered" evidence="1">
    <location>
        <begin position="23"/>
        <end position="45"/>
    </location>
</feature>
<proteinExistence type="predicted"/>
<comment type="caution">
    <text evidence="2">The sequence shown here is derived from an EMBL/GenBank/DDBJ whole genome shotgun (WGS) entry which is preliminary data.</text>
</comment>
<keyword evidence="3" id="KW-1185">Reference proteome</keyword>
<sequence>MGEWQAGEPVIFLGARRVSIRNSQGQQGNRRLHLAPEPSSHQHASVAEKQRMQLVARYHWALADNQECLTFNLAMQCRLRITNPDTLDLPP</sequence>
<evidence type="ECO:0000313" key="3">
    <source>
        <dbReference type="Proteomes" id="UP000277212"/>
    </source>
</evidence>
<name>A0A3M2RS79_9HYPO</name>
<dbReference type="Proteomes" id="UP000277212">
    <property type="component" value="Unassembled WGS sequence"/>
</dbReference>
<reference evidence="2 3" key="1">
    <citation type="submission" date="2017-06" db="EMBL/GenBank/DDBJ databases">
        <title>Comparative genomic analysis of Ambrosia Fusariam Clade fungi.</title>
        <authorList>
            <person name="Stajich J.E."/>
            <person name="Carrillo J."/>
            <person name="Kijimoto T."/>
            <person name="Eskalen A."/>
            <person name="O'Donnell K."/>
            <person name="Kasson M."/>
        </authorList>
    </citation>
    <scope>NUCLEOTIDE SEQUENCE [LARGE SCALE GENOMIC DNA]</scope>
    <source>
        <strain evidence="2">UCR3666</strain>
    </source>
</reference>
<dbReference type="AlphaFoldDB" id="A0A3M2RS79"/>
<dbReference type="EMBL" id="NKUJ01000301">
    <property type="protein sequence ID" value="RMJ08170.1"/>
    <property type="molecule type" value="Genomic_DNA"/>
</dbReference>
<accession>A0A3M2RS79</accession>
<protein>
    <submittedName>
        <fullName evidence="2">Uncharacterized protein</fullName>
    </submittedName>
</protein>